<dbReference type="PANTHER" id="PTHR47567:SF1">
    <property type="entry name" value="NAD-DEPENDENT EPIMERASE_DEHYDRATASE DOMAIN-CONTAINING PROTEIN"/>
    <property type="match status" value="1"/>
</dbReference>
<evidence type="ECO:0000256" key="2">
    <source>
        <dbReference type="ARBA" id="ARBA00022692"/>
    </source>
</evidence>
<protein>
    <recommendedName>
        <fullName evidence="9">Carrier protein</fullName>
    </recommendedName>
</protein>
<evidence type="ECO:0000256" key="3">
    <source>
        <dbReference type="ARBA" id="ARBA00023136"/>
    </source>
</evidence>
<dbReference type="GO" id="GO:0016020">
    <property type="term" value="C:membrane"/>
    <property type="evidence" value="ECO:0007669"/>
    <property type="project" value="UniProtKB-SubCell"/>
</dbReference>
<sequence length="311" mass="34005">MKPLPSVAQLAAAATGNDVSSDEFAKGLHSAFLEGMAGAKAMATDVVLLIWLRTVMNRQFRHGGGMVETIQKLYKEGGVRRFYRGFSFAIVEAPLSRGVGAAANYATLHMLSRSDTAQNMPLVMKTALSSLLVASFRVLYYPLDTAKTILQVEGAEGLSLLRRKVKNHGISVLYYGASYAIVGVAVKHTLWFTTYNYLTDLLGASAAARQARALPDQDIPDPAFWQQVLQNSFIGLSCAVVTNILANPLSVLKAYKQSHTESVTYTQAFRQIVGQHGILHLFKRGISTRLCVDGINSMVFTVLWRFLAPQS</sequence>
<dbReference type="Gene3D" id="1.50.40.10">
    <property type="entry name" value="Mitochondrial carrier domain"/>
    <property type="match status" value="1"/>
</dbReference>
<evidence type="ECO:0000313" key="8">
    <source>
        <dbReference type="Proteomes" id="UP000007799"/>
    </source>
</evidence>
<comment type="subcellular location">
    <subcellularLocation>
        <location evidence="1">Membrane</location>
        <topology evidence="1">Multi-pass membrane protein</topology>
    </subcellularLocation>
</comment>
<evidence type="ECO:0000256" key="1">
    <source>
        <dbReference type="ARBA" id="ARBA00004141"/>
    </source>
</evidence>
<feature type="transmembrane region" description="Helical" evidence="6">
    <location>
        <begin position="172"/>
        <end position="192"/>
    </location>
</feature>
<dbReference type="PANTHER" id="PTHR47567">
    <property type="entry name" value="MITOCHONDRIAL SUBSTRATE/SOLUTE CARRIER"/>
    <property type="match status" value="1"/>
</dbReference>
<comment type="similarity">
    <text evidence="5">Belongs to the mitochondrial carrier (TC 2.A.29) family.</text>
</comment>
<dbReference type="GeneID" id="16074648"/>
<dbReference type="OrthoDB" id="409948at2759"/>
<dbReference type="SUPFAM" id="SSF103506">
    <property type="entry name" value="Mitochondrial carrier"/>
    <property type="match status" value="1"/>
</dbReference>
<dbReference type="AlphaFoldDB" id="F2U9L2"/>
<gene>
    <name evidence="7" type="ORF">PTSG_04750</name>
</gene>
<feature type="transmembrane region" description="Helical" evidence="6">
    <location>
        <begin position="233"/>
        <end position="252"/>
    </location>
</feature>
<accession>F2U9L2</accession>
<proteinExistence type="inferred from homology"/>
<evidence type="ECO:0000256" key="4">
    <source>
        <dbReference type="PROSITE-ProRule" id="PRU00282"/>
    </source>
</evidence>
<evidence type="ECO:0000256" key="6">
    <source>
        <dbReference type="SAM" id="Phobius"/>
    </source>
</evidence>
<keyword evidence="6" id="KW-1133">Transmembrane helix</keyword>
<evidence type="ECO:0000256" key="5">
    <source>
        <dbReference type="RuleBase" id="RU000488"/>
    </source>
</evidence>
<evidence type="ECO:0008006" key="9">
    <source>
        <dbReference type="Google" id="ProtNLM"/>
    </source>
</evidence>
<keyword evidence="5" id="KW-0813">Transport</keyword>
<dbReference type="KEGG" id="sre:PTSG_04750"/>
<dbReference type="eggNOG" id="ENOG502QU7F">
    <property type="taxonomic scope" value="Eukaryota"/>
</dbReference>
<dbReference type="PROSITE" id="PS50920">
    <property type="entry name" value="SOLCAR"/>
    <property type="match status" value="1"/>
</dbReference>
<keyword evidence="2 4" id="KW-0812">Transmembrane</keyword>
<dbReference type="Pfam" id="PF00153">
    <property type="entry name" value="Mito_carr"/>
    <property type="match status" value="3"/>
</dbReference>
<name>F2U9L2_SALR5</name>
<dbReference type="RefSeq" id="XP_004994070.1">
    <property type="nucleotide sequence ID" value="XM_004994013.1"/>
</dbReference>
<feature type="transmembrane region" description="Helical" evidence="6">
    <location>
        <begin position="31"/>
        <end position="52"/>
    </location>
</feature>
<dbReference type="OMA" id="DIALLMW"/>
<organism evidence="8">
    <name type="scientific">Salpingoeca rosetta (strain ATCC 50818 / BSB-021)</name>
    <dbReference type="NCBI Taxonomy" id="946362"/>
    <lineage>
        <taxon>Eukaryota</taxon>
        <taxon>Choanoflagellata</taxon>
        <taxon>Craspedida</taxon>
        <taxon>Salpingoecidae</taxon>
        <taxon>Salpingoeca</taxon>
    </lineage>
</organism>
<dbReference type="EMBL" id="GL832965">
    <property type="protein sequence ID" value="EGD73039.1"/>
    <property type="molecule type" value="Genomic_DNA"/>
</dbReference>
<dbReference type="Proteomes" id="UP000007799">
    <property type="component" value="Unassembled WGS sequence"/>
</dbReference>
<keyword evidence="3 4" id="KW-0472">Membrane</keyword>
<evidence type="ECO:0000313" key="7">
    <source>
        <dbReference type="EMBL" id="EGD73039.1"/>
    </source>
</evidence>
<reference evidence="7" key="1">
    <citation type="submission" date="2009-08" db="EMBL/GenBank/DDBJ databases">
        <title>Annotation of Salpingoeca rosetta.</title>
        <authorList>
            <consortium name="The Broad Institute Genome Sequencing Platform"/>
            <person name="Russ C."/>
            <person name="Cuomo C."/>
            <person name="Burger G."/>
            <person name="Gray M.W."/>
            <person name="Holland P.W.H."/>
            <person name="King N."/>
            <person name="Lang F.B.F."/>
            <person name="Roger A.J."/>
            <person name="Ruiz-Trillo I."/>
            <person name="Young S.K."/>
            <person name="Zeng Q."/>
            <person name="Gargeya S."/>
            <person name="Alvarado L."/>
            <person name="Berlin A."/>
            <person name="Chapman S.B."/>
            <person name="Chen Z."/>
            <person name="Freedman E."/>
            <person name="Gellesch M."/>
            <person name="Goldberg J."/>
            <person name="Griggs A."/>
            <person name="Gujja S."/>
            <person name="Heilman E."/>
            <person name="Heiman D."/>
            <person name="Howarth C."/>
            <person name="Mehta T."/>
            <person name="Neiman D."/>
            <person name="Pearson M."/>
            <person name="Roberts A."/>
            <person name="Saif S."/>
            <person name="Shea T."/>
            <person name="Shenoy N."/>
            <person name="Sisk P."/>
            <person name="Stolte C."/>
            <person name="Sykes S."/>
            <person name="White J."/>
            <person name="Yandava C."/>
            <person name="Haas B."/>
            <person name="Nusbaum C."/>
            <person name="Birren B."/>
        </authorList>
    </citation>
    <scope>NUCLEOTIDE SEQUENCE [LARGE SCALE GENOMIC DNA]</scope>
    <source>
        <strain evidence="7">ATCC 50818</strain>
    </source>
</reference>
<keyword evidence="8" id="KW-1185">Reference proteome</keyword>
<dbReference type="InterPro" id="IPR018108">
    <property type="entry name" value="MCP_transmembrane"/>
</dbReference>
<dbReference type="InterPro" id="IPR023395">
    <property type="entry name" value="MCP_dom_sf"/>
</dbReference>
<feature type="repeat" description="Solcar" evidence="4">
    <location>
        <begin position="121"/>
        <end position="201"/>
    </location>
</feature>
<dbReference type="InParanoid" id="F2U9L2"/>